<dbReference type="EMBL" id="DSVL01000096">
    <property type="protein sequence ID" value="HFH28503.1"/>
    <property type="molecule type" value="Genomic_DNA"/>
</dbReference>
<dbReference type="InterPro" id="IPR004013">
    <property type="entry name" value="PHP_dom"/>
</dbReference>
<protein>
    <submittedName>
        <fullName evidence="2">PHP domain-containing protein</fullName>
    </submittedName>
</protein>
<feature type="domain" description="Polymerase/histidinol phosphatase N-terminal" evidence="1">
    <location>
        <begin position="3"/>
        <end position="71"/>
    </location>
</feature>
<dbReference type="Pfam" id="PF02811">
    <property type="entry name" value="PHP"/>
    <property type="match status" value="1"/>
</dbReference>
<dbReference type="PANTHER" id="PTHR42924">
    <property type="entry name" value="EXONUCLEASE"/>
    <property type="match status" value="1"/>
</dbReference>
<dbReference type="Pfam" id="PF13263">
    <property type="entry name" value="PHP_C"/>
    <property type="match status" value="1"/>
</dbReference>
<organism evidence="2">
    <name type="scientific">Gracilinema caldarium</name>
    <dbReference type="NCBI Taxonomy" id="215591"/>
    <lineage>
        <taxon>Bacteria</taxon>
        <taxon>Pseudomonadati</taxon>
        <taxon>Spirochaetota</taxon>
        <taxon>Spirochaetia</taxon>
        <taxon>Spirochaetales</taxon>
        <taxon>Breznakiellaceae</taxon>
        <taxon>Gracilinema</taxon>
    </lineage>
</organism>
<dbReference type="AlphaFoldDB" id="A0A7C3ID12"/>
<dbReference type="InterPro" id="IPR003141">
    <property type="entry name" value="Pol/His_phosphatase_N"/>
</dbReference>
<proteinExistence type="predicted"/>
<dbReference type="SMART" id="SM00481">
    <property type="entry name" value="POLIIIAc"/>
    <property type="match status" value="1"/>
</dbReference>
<dbReference type="PANTHER" id="PTHR42924:SF3">
    <property type="entry name" value="POLYMERASE_HISTIDINOL PHOSPHATASE N-TERMINAL DOMAIN-CONTAINING PROTEIN"/>
    <property type="match status" value="1"/>
</dbReference>
<accession>A0A7C3ID12</accession>
<dbReference type="InterPro" id="IPR016195">
    <property type="entry name" value="Pol/histidinol_Pase-like"/>
</dbReference>
<evidence type="ECO:0000313" key="2">
    <source>
        <dbReference type="EMBL" id="HFH28503.1"/>
    </source>
</evidence>
<dbReference type="Gene3D" id="3.20.20.140">
    <property type="entry name" value="Metal-dependent hydrolases"/>
    <property type="match status" value="1"/>
</dbReference>
<gene>
    <name evidence="2" type="ORF">ENS59_03195</name>
</gene>
<dbReference type="GO" id="GO:0035312">
    <property type="term" value="F:5'-3' DNA exonuclease activity"/>
    <property type="evidence" value="ECO:0007669"/>
    <property type="project" value="TreeGrafter"/>
</dbReference>
<dbReference type="GO" id="GO:0004534">
    <property type="term" value="F:5'-3' RNA exonuclease activity"/>
    <property type="evidence" value="ECO:0007669"/>
    <property type="project" value="TreeGrafter"/>
</dbReference>
<comment type="caution">
    <text evidence="2">The sequence shown here is derived from an EMBL/GenBank/DDBJ whole genome shotgun (WGS) entry which is preliminary data.</text>
</comment>
<dbReference type="InterPro" id="IPR052018">
    <property type="entry name" value="PHP_domain"/>
</dbReference>
<dbReference type="SUPFAM" id="SSF89550">
    <property type="entry name" value="PHP domain-like"/>
    <property type="match status" value="1"/>
</dbReference>
<sequence>MLADLHNHSCLSPCGSLDLSPLVLVERAAGRGIQILALTDHNTCANCPSFAKLCSENKVVPVFGMEATTREEVHVLCLFDTLEKALSWSERVYSLLPPIPNDPERLGDQVIVNENDEIEGEVDVYLGSALEMGLDEIGPLAEQYGGIVIPAHVDRPAFSMTSQLGFVSPGPWAALECVRLPPTVDTRGYPLITGSDAHYPEHVGRRSFELPLDDEEQKEVKAAGKIDIALLGSALRRCRKA</sequence>
<dbReference type="CDD" id="cd07432">
    <property type="entry name" value="PHP_HisPPase"/>
    <property type="match status" value="1"/>
</dbReference>
<evidence type="ECO:0000259" key="1">
    <source>
        <dbReference type="SMART" id="SM00481"/>
    </source>
</evidence>
<reference evidence="2" key="1">
    <citation type="journal article" date="2020" name="mSystems">
        <title>Genome- and Community-Level Interaction Insights into Carbon Utilization and Element Cycling Functions of Hydrothermarchaeota in Hydrothermal Sediment.</title>
        <authorList>
            <person name="Zhou Z."/>
            <person name="Liu Y."/>
            <person name="Xu W."/>
            <person name="Pan J."/>
            <person name="Luo Z.H."/>
            <person name="Li M."/>
        </authorList>
    </citation>
    <scope>NUCLEOTIDE SEQUENCE [LARGE SCALE GENOMIC DNA]</scope>
    <source>
        <strain evidence="2">SpSt-503</strain>
    </source>
</reference>
<name>A0A7C3ID12_9SPIR</name>